<dbReference type="Proteomes" id="UP000199612">
    <property type="component" value="Unassembled WGS sequence"/>
</dbReference>
<dbReference type="CDD" id="cd05687">
    <property type="entry name" value="S1_RPS1_repeat_ec1_hs1"/>
    <property type="match status" value="1"/>
</dbReference>
<evidence type="ECO:0000256" key="1">
    <source>
        <dbReference type="ARBA" id="ARBA00006767"/>
    </source>
</evidence>
<feature type="domain" description="S1 motif" evidence="5">
    <location>
        <begin position="76"/>
        <end position="148"/>
    </location>
</feature>
<dbReference type="CDD" id="cd05688">
    <property type="entry name" value="S1_RPS1_repeat_ec3"/>
    <property type="match status" value="1"/>
</dbReference>
<dbReference type="PRINTS" id="PR00681">
    <property type="entry name" value="RIBOSOMALS1"/>
</dbReference>
<proteinExistence type="inferred from homology"/>
<feature type="compositionally biased region" description="Acidic residues" evidence="4">
    <location>
        <begin position="10"/>
        <end position="20"/>
    </location>
</feature>
<dbReference type="GO" id="GO:0005840">
    <property type="term" value="C:ribosome"/>
    <property type="evidence" value="ECO:0007669"/>
    <property type="project" value="UniProtKB-KW"/>
</dbReference>
<feature type="compositionally biased region" description="Basic and acidic residues" evidence="4">
    <location>
        <begin position="416"/>
        <end position="441"/>
    </location>
</feature>
<feature type="domain" description="S1 motif" evidence="5">
    <location>
        <begin position="166"/>
        <end position="231"/>
    </location>
</feature>
<dbReference type="RefSeq" id="WP_425426026.1">
    <property type="nucleotide sequence ID" value="NZ_FOLT01000001.1"/>
</dbReference>
<dbReference type="SUPFAM" id="SSF50249">
    <property type="entry name" value="Nucleic acid-binding proteins"/>
    <property type="match status" value="4"/>
</dbReference>
<dbReference type="GO" id="GO:0006412">
    <property type="term" value="P:translation"/>
    <property type="evidence" value="ECO:0007669"/>
    <property type="project" value="TreeGrafter"/>
</dbReference>
<keyword evidence="3" id="KW-0687">Ribonucleoprotein</keyword>
<feature type="region of interest" description="Disordered" evidence="4">
    <location>
        <begin position="1"/>
        <end position="62"/>
    </location>
</feature>
<dbReference type="PANTHER" id="PTHR10724:SF7">
    <property type="entry name" value="SMALL RIBOSOMAL SUBUNIT PROTEIN BS1C"/>
    <property type="match status" value="1"/>
</dbReference>
<comment type="similarity">
    <text evidence="1">Belongs to the bacterial ribosomal protein bS1 family.</text>
</comment>
<dbReference type="Pfam" id="PF00575">
    <property type="entry name" value="S1"/>
    <property type="match status" value="4"/>
</dbReference>
<protein>
    <submittedName>
        <fullName evidence="6">Small subunit ribosomal protein S1</fullName>
    </submittedName>
</protein>
<organism evidence="6 7">
    <name type="scientific">Alkalibacterium subtropicum</name>
    <dbReference type="NCBI Taxonomy" id="753702"/>
    <lineage>
        <taxon>Bacteria</taxon>
        <taxon>Bacillati</taxon>
        <taxon>Bacillota</taxon>
        <taxon>Bacilli</taxon>
        <taxon>Lactobacillales</taxon>
        <taxon>Carnobacteriaceae</taxon>
        <taxon>Alkalibacterium</taxon>
    </lineage>
</organism>
<keyword evidence="7" id="KW-1185">Reference proteome</keyword>
<accession>A0A1I1ETX6</accession>
<evidence type="ECO:0000259" key="5">
    <source>
        <dbReference type="PROSITE" id="PS50126"/>
    </source>
</evidence>
<dbReference type="AlphaFoldDB" id="A0A1I1ETX6"/>
<dbReference type="Gene3D" id="2.40.50.140">
    <property type="entry name" value="Nucleic acid-binding proteins"/>
    <property type="match status" value="4"/>
</dbReference>
<evidence type="ECO:0000313" key="6">
    <source>
        <dbReference type="EMBL" id="SFB88353.1"/>
    </source>
</evidence>
<feature type="domain" description="S1 motif" evidence="5">
    <location>
        <begin position="337"/>
        <end position="406"/>
    </location>
</feature>
<evidence type="ECO:0000256" key="3">
    <source>
        <dbReference type="ARBA" id="ARBA00023274"/>
    </source>
</evidence>
<feature type="region of interest" description="Disordered" evidence="4">
    <location>
        <begin position="406"/>
        <end position="469"/>
    </location>
</feature>
<dbReference type="FunFam" id="2.40.50.140:FF:000051">
    <property type="entry name" value="RNA-binding transcriptional accessory protein"/>
    <property type="match status" value="2"/>
</dbReference>
<evidence type="ECO:0000256" key="4">
    <source>
        <dbReference type="SAM" id="MobiDB-lite"/>
    </source>
</evidence>
<sequence length="469" mass="51890">MTEENRNEVENTEVTEEEAVETANEQVQVNTPGDTSPQDVMAENEEADVQPAVETDNAASESMSDVMNAVDDITPGDLVKGEVLTIDKDKQVIVGLEGGQEGVIPPRELATERFDHPSDVVSIGDTIDVVVLRDVKDKEQGSFILSKKRVDQRKVWEELQQKYDNDEIIEATVSRVVKGGLTVDLGVRGFVPASQIDTHFVSDLNQFEGNTYNFKIIEIDPKERQLILSRKVLLEKEQAAEREEALENLEEGSVVEGEVVRLTNFGAFVNVGGVDGLVHISEIAHERIDSPKDKLSKGDKVNVKVLKVDKEQERVSLSIKETLPGPWDNLEEEMPAGTVTKGTVKRVTDFGAFVEVKPGVEGLVHISEMAHKHVETPHEVVAKDEEIEVKVLSVNPEEERISLSIKALEENTEEPAETKKPKETSNKQAKNKPEIKQPSLRDDEDEGAFTLGDQIGDQLSGFVADDDEE</sequence>
<gene>
    <name evidence="6" type="ORF">SAMN04488102_101255</name>
</gene>
<dbReference type="GO" id="GO:1990904">
    <property type="term" value="C:ribonucleoprotein complex"/>
    <property type="evidence" value="ECO:0007669"/>
    <property type="project" value="UniProtKB-KW"/>
</dbReference>
<dbReference type="CDD" id="cd04465">
    <property type="entry name" value="S1_RPS1_repeat_ec2_hs2"/>
    <property type="match status" value="1"/>
</dbReference>
<reference evidence="7" key="1">
    <citation type="submission" date="2016-10" db="EMBL/GenBank/DDBJ databases">
        <authorList>
            <person name="Varghese N."/>
            <person name="Submissions S."/>
        </authorList>
    </citation>
    <scope>NUCLEOTIDE SEQUENCE [LARGE SCALE GENOMIC DNA]</scope>
    <source>
        <strain evidence="7">DSM 23664</strain>
    </source>
</reference>
<feature type="domain" description="S1 motif" evidence="5">
    <location>
        <begin position="252"/>
        <end position="320"/>
    </location>
</feature>
<dbReference type="InterPro" id="IPR050437">
    <property type="entry name" value="Ribos_protein_bS1-like"/>
</dbReference>
<keyword evidence="2 6" id="KW-0689">Ribosomal protein</keyword>
<dbReference type="STRING" id="753702.SAMN04488102_101255"/>
<dbReference type="InterPro" id="IPR035104">
    <property type="entry name" value="Ribosomal_protein_S1-like"/>
</dbReference>
<dbReference type="InterPro" id="IPR003029">
    <property type="entry name" value="S1_domain"/>
</dbReference>
<evidence type="ECO:0000313" key="7">
    <source>
        <dbReference type="Proteomes" id="UP000199612"/>
    </source>
</evidence>
<dbReference type="NCBIfam" id="NF005208">
    <property type="entry name" value="PRK06676.1"/>
    <property type="match status" value="1"/>
</dbReference>
<dbReference type="EMBL" id="FOLT01000001">
    <property type="protein sequence ID" value="SFB88353.1"/>
    <property type="molecule type" value="Genomic_DNA"/>
</dbReference>
<name>A0A1I1ETX6_9LACT</name>
<dbReference type="GO" id="GO:0003735">
    <property type="term" value="F:structural constituent of ribosome"/>
    <property type="evidence" value="ECO:0007669"/>
    <property type="project" value="TreeGrafter"/>
</dbReference>
<dbReference type="InterPro" id="IPR012340">
    <property type="entry name" value="NA-bd_OB-fold"/>
</dbReference>
<dbReference type="SMART" id="SM00316">
    <property type="entry name" value="S1"/>
    <property type="match status" value="4"/>
</dbReference>
<dbReference type="GO" id="GO:0003729">
    <property type="term" value="F:mRNA binding"/>
    <property type="evidence" value="ECO:0007669"/>
    <property type="project" value="UniProtKB-ARBA"/>
</dbReference>
<dbReference type="GO" id="GO:0005737">
    <property type="term" value="C:cytoplasm"/>
    <property type="evidence" value="ECO:0007669"/>
    <property type="project" value="UniProtKB-ARBA"/>
</dbReference>
<dbReference type="PROSITE" id="PS50126">
    <property type="entry name" value="S1"/>
    <property type="match status" value="4"/>
</dbReference>
<evidence type="ECO:0000256" key="2">
    <source>
        <dbReference type="ARBA" id="ARBA00022980"/>
    </source>
</evidence>
<dbReference type="PANTHER" id="PTHR10724">
    <property type="entry name" value="30S RIBOSOMAL PROTEIN S1"/>
    <property type="match status" value="1"/>
</dbReference>